<dbReference type="Proteomes" id="UP000010862">
    <property type="component" value="Chromosome 2"/>
</dbReference>
<dbReference type="OrthoDB" id="1092151at2"/>
<dbReference type="EMBL" id="CP003369">
    <property type="protein sequence ID" value="AGB29897.1"/>
    <property type="molecule type" value="Genomic_DNA"/>
</dbReference>
<keyword evidence="5" id="KW-1185">Reference proteome</keyword>
<proteinExistence type="predicted"/>
<dbReference type="eggNOG" id="ENOG50339Y5">
    <property type="taxonomic scope" value="Bacteria"/>
</dbReference>
<dbReference type="EMBL" id="AFPW01000023">
    <property type="protein sequence ID" value="EGQ14093.1"/>
    <property type="molecule type" value="Genomic_DNA"/>
</dbReference>
<dbReference type="STRING" id="908937.Prede_2671"/>
<dbReference type="RefSeq" id="WP_005846014.1">
    <property type="nucleotide sequence ID" value="NC_019968.1"/>
</dbReference>
<organism evidence="3 4">
    <name type="scientific">Prevotella dentalis (strain ATCC 49559 / DSM 3688 / JCM 13448 / NCTC 12043 / ES 2772)</name>
    <name type="common">Mitsuokella dentalis</name>
    <dbReference type="NCBI Taxonomy" id="908937"/>
    <lineage>
        <taxon>Bacteria</taxon>
        <taxon>Pseudomonadati</taxon>
        <taxon>Bacteroidota</taxon>
        <taxon>Bacteroidia</taxon>
        <taxon>Bacteroidales</taxon>
        <taxon>Prevotellaceae</taxon>
        <taxon>Prevotella</taxon>
    </lineage>
</organism>
<reference evidence="2" key="2">
    <citation type="submission" date="2012-02" db="EMBL/GenBank/DDBJ databases">
        <title>Complete sequence of chromosome 2 of Prevotella dentalis DSM 3688.</title>
        <authorList>
            <consortium name="US DOE Joint Genome Institute (JGI-PGF)"/>
            <person name="Lucas S."/>
            <person name="Copeland A."/>
            <person name="Lapidus A."/>
            <person name="Glavina del Rio T."/>
            <person name="Dalin E."/>
            <person name="Tice H."/>
            <person name="Bruce D."/>
            <person name="Goodwin L."/>
            <person name="Pitluck S."/>
            <person name="Peters L."/>
            <person name="Mikhailova N."/>
            <person name="Chertkov O."/>
            <person name="Kyrpides N."/>
            <person name="Mavromatis K."/>
            <person name="Ivanova N."/>
            <person name="Brettin T."/>
            <person name="Detter J.C."/>
            <person name="Han C."/>
            <person name="Larimer F."/>
            <person name="Land M."/>
            <person name="Hauser L."/>
            <person name="Markowitz V."/>
            <person name="Cheng J.-F."/>
            <person name="Hugenholtz P."/>
            <person name="Woyke T."/>
            <person name="Wu D."/>
            <person name="Gronow S."/>
            <person name="Wellnitz S."/>
            <person name="Brambilla E."/>
            <person name="Klenk H.-P."/>
            <person name="Eisen J.A."/>
        </authorList>
    </citation>
    <scope>NUCLEOTIDE SEQUENCE [LARGE SCALE GENOMIC DNA]</scope>
    <source>
        <strain evidence="2">DSM 3688</strain>
    </source>
</reference>
<keyword evidence="1" id="KW-0732">Signal</keyword>
<dbReference type="KEGG" id="pdt:Prede_2671"/>
<evidence type="ECO:0000256" key="1">
    <source>
        <dbReference type="SAM" id="SignalP"/>
    </source>
</evidence>
<protein>
    <recommendedName>
        <fullName evidence="6">Outer membrane protein beta-barrel domain-containing protein</fullName>
    </recommendedName>
</protein>
<dbReference type="HOGENOM" id="CLU_1184183_0_0_10"/>
<feature type="signal peptide" evidence="1">
    <location>
        <begin position="1"/>
        <end position="19"/>
    </location>
</feature>
<name>F9D450_PREDD</name>
<sequence>MKGFLFAVSLVLLAGGAHAQESDSDFRTRRNAVTISASLFAYGSDPAYGTECSYARFFCPYVGVSGGLSFQHWLDDVTPSTDASSRSGISYHLKDDDSKLELIQLVVGPVLRTPDISFGRSERLHLFYQCEPGLLVNFLANESFIYARTYEDGRHLLEETQRARNRDGQTTAWRVRSSVMLGTGLGLFAIGYTLSNQDPYTGRRHVFFDDMQLKSDMPTRRFTHEFFVSATYSF</sequence>
<accession>F9D450</accession>
<reference evidence="3 4" key="1">
    <citation type="submission" date="2011-04" db="EMBL/GenBank/DDBJ databases">
        <authorList>
            <person name="Muzny D."/>
            <person name="Qin X."/>
            <person name="Deng J."/>
            <person name="Jiang H."/>
            <person name="Liu Y."/>
            <person name="Qu J."/>
            <person name="Song X.-Z."/>
            <person name="Zhang L."/>
            <person name="Thornton R."/>
            <person name="Coyle M."/>
            <person name="Francisco L."/>
            <person name="Jackson L."/>
            <person name="Javaid M."/>
            <person name="Korchina V."/>
            <person name="Kovar C."/>
            <person name="Mata R."/>
            <person name="Mathew T."/>
            <person name="Ngo R."/>
            <person name="Nguyen L."/>
            <person name="Nguyen N."/>
            <person name="Okwuonu G."/>
            <person name="Ongeri F."/>
            <person name="Pham C."/>
            <person name="Simmons D."/>
            <person name="Wilczek-Boney K."/>
            <person name="Hale W."/>
            <person name="Jakkamsetti A."/>
            <person name="Pham P."/>
            <person name="Ruth R."/>
            <person name="San Lucas F."/>
            <person name="Warren J."/>
            <person name="Zhang J."/>
            <person name="Zhao Z."/>
            <person name="Zhou C."/>
            <person name="Zhu D."/>
            <person name="Lee S."/>
            <person name="Bess C."/>
            <person name="Blankenburg K."/>
            <person name="Forbes L."/>
            <person name="Fu Q."/>
            <person name="Gubbala S."/>
            <person name="Hirani K."/>
            <person name="Jayaseelan J.C."/>
            <person name="Lara F."/>
            <person name="Munidasa M."/>
            <person name="Palculict T."/>
            <person name="Patil S."/>
            <person name="Pu L.-L."/>
            <person name="Saada N."/>
            <person name="Tang L."/>
            <person name="Weissenberger G."/>
            <person name="Zhu Y."/>
            <person name="Hemphill L."/>
            <person name="Shang Y."/>
            <person name="Youmans B."/>
            <person name="Ayvaz T."/>
            <person name="Ross M."/>
            <person name="Santibanez J."/>
            <person name="Aqrawi P."/>
            <person name="Gross S."/>
            <person name="Joshi V."/>
            <person name="Fowler G."/>
            <person name="Nazareth L."/>
            <person name="Reid J."/>
            <person name="Worley K."/>
            <person name="Petrosino J."/>
            <person name="Highlander S."/>
            <person name="Gibbs R."/>
        </authorList>
    </citation>
    <scope>NUCLEOTIDE SEQUENCE [LARGE SCALE GENOMIC DNA]</scope>
    <source>
        <strain evidence="3 4">DSM 3688</strain>
    </source>
</reference>
<dbReference type="PATRIC" id="fig|908937.9.peg.2831"/>
<gene>
    <name evidence="2" type="ordered locus">Prede_2671</name>
    <name evidence="3" type="ORF">HMPREF9136_1628</name>
</gene>
<dbReference type="AlphaFoldDB" id="F9D450"/>
<feature type="chain" id="PRO_5010496717" description="Outer membrane protein beta-barrel domain-containing protein" evidence="1">
    <location>
        <begin position="20"/>
        <end position="234"/>
    </location>
</feature>
<dbReference type="Proteomes" id="UP000007820">
    <property type="component" value="Unassembled WGS sequence"/>
</dbReference>
<evidence type="ECO:0008006" key="6">
    <source>
        <dbReference type="Google" id="ProtNLM"/>
    </source>
</evidence>
<evidence type="ECO:0000313" key="4">
    <source>
        <dbReference type="Proteomes" id="UP000007820"/>
    </source>
</evidence>
<evidence type="ECO:0000313" key="2">
    <source>
        <dbReference type="EMBL" id="AGB29897.1"/>
    </source>
</evidence>
<evidence type="ECO:0000313" key="3">
    <source>
        <dbReference type="EMBL" id="EGQ14093.1"/>
    </source>
</evidence>
<evidence type="ECO:0000313" key="5">
    <source>
        <dbReference type="Proteomes" id="UP000010862"/>
    </source>
</evidence>